<keyword evidence="10" id="KW-0472">Membrane</keyword>
<evidence type="ECO:0000256" key="6">
    <source>
        <dbReference type="ARBA" id="ARBA00022825"/>
    </source>
</evidence>
<proteinExistence type="inferred from homology"/>
<keyword evidence="13" id="KW-1185">Reference proteome</keyword>
<dbReference type="InterPro" id="IPR008256">
    <property type="entry name" value="Peptidase_S1B"/>
</dbReference>
<organism evidence="12 13">
    <name type="scientific">Caulifigura coniformis</name>
    <dbReference type="NCBI Taxonomy" id="2527983"/>
    <lineage>
        <taxon>Bacteria</taxon>
        <taxon>Pseudomonadati</taxon>
        <taxon>Planctomycetota</taxon>
        <taxon>Planctomycetia</taxon>
        <taxon>Planctomycetales</taxon>
        <taxon>Planctomycetaceae</taxon>
        <taxon>Caulifigura</taxon>
    </lineage>
</organism>
<evidence type="ECO:0000256" key="4">
    <source>
        <dbReference type="ARBA" id="ARBA00022729"/>
    </source>
</evidence>
<dbReference type="InterPro" id="IPR011990">
    <property type="entry name" value="TPR-like_helical_dom_sf"/>
</dbReference>
<feature type="domain" description="GYF" evidence="11">
    <location>
        <begin position="4"/>
        <end position="50"/>
    </location>
</feature>
<keyword evidence="4" id="KW-0732">Signal</keyword>
<evidence type="ECO:0000256" key="9">
    <source>
        <dbReference type="SAM" id="MobiDB-lite"/>
    </source>
</evidence>
<dbReference type="GO" id="GO:0006508">
    <property type="term" value="P:proteolysis"/>
    <property type="evidence" value="ECO:0007669"/>
    <property type="project" value="UniProtKB-KW"/>
</dbReference>
<sequence>MKEWYVRRSGGDAGPFTESRLRKLLSEGMIEPGTRVRRGGDGEWQAVASVISIGARKKKADDADEDDSSDADDVNRRRIVLAAAGCAISAIVVVGLLLMPGREDKPADEKNAPAVAQPATLKPLMPEVPSRRPTSAIASSSPKPAPVSEPLEPSRSAPAVRTDRETTKPAAMAAPLAQLVTRPPVAELPAQPAPAADDDKPKEIKDTDLTRMFERLNLELTPEGGQRFLADLRKKYALTDKQEARLAAEEPRWNERKEKGLVRLGNRWVKPDVQNAAADKAKRLVSQATPLLRIGGFKEAINFLQEASDADGNSIEADFKLGLLGSTEWALLDAVNAEKHFKEVLRRSPDNVPALNNLAVAELKQRKHSQAIKHLSLAAALAPRCQEVSQNLGRSLFLDGQNRINLNADDERACAVVYSTLIAEGKGKEADVSKGFLLMNILLPKSERENPGSDPDRGQDLILTGSGSGFAVAPNLVLTNRHVAEHDVLGTADEIRIAVSIKGQPVRRLKGMVVALSDEADLALVKFDALDARPLPLREAEGRLGEEVAIVGFPRPDALGDDLKFVRGSINSVRPDELLFDCIANQGNSGGPVLLAGGEVVSVYTFVKTVGDEVETKHGGGVPSTLARRFVQKHAPVLPAAADQAGRDWPTMIEDVRDAIFKIEVYHSAGSPALQAAFARVAASKKNARFLEDRTCVSCGGRSVLPCPGKCIKGGVQRTWTEQQPGVIFGRSVMVPKVMTRVDPCTACAGRGGVDCPLCIQGVDKALIFR</sequence>
<dbReference type="SUPFAM" id="SSF50494">
    <property type="entry name" value="Trypsin-like serine proteases"/>
    <property type="match status" value="1"/>
</dbReference>
<evidence type="ECO:0000256" key="2">
    <source>
        <dbReference type="ARBA" id="ARBA00008764"/>
    </source>
</evidence>
<feature type="region of interest" description="Disordered" evidence="9">
    <location>
        <begin position="105"/>
        <end position="177"/>
    </location>
</feature>
<dbReference type="InterPro" id="IPR019734">
    <property type="entry name" value="TPR_rpt"/>
</dbReference>
<evidence type="ECO:0000256" key="1">
    <source>
        <dbReference type="ARBA" id="ARBA00004613"/>
    </source>
</evidence>
<keyword evidence="6 8" id="KW-0720">Serine protease</keyword>
<dbReference type="InterPro" id="IPR009003">
    <property type="entry name" value="Peptidase_S1_PA"/>
</dbReference>
<dbReference type="Gene3D" id="2.40.10.10">
    <property type="entry name" value="Trypsin-like serine proteases"/>
    <property type="match status" value="2"/>
</dbReference>
<dbReference type="EC" id="3.4.21.-" evidence="8"/>
<dbReference type="GO" id="GO:0005576">
    <property type="term" value="C:extracellular region"/>
    <property type="evidence" value="ECO:0007669"/>
    <property type="project" value="UniProtKB-SubCell"/>
</dbReference>
<evidence type="ECO:0000256" key="3">
    <source>
        <dbReference type="ARBA" id="ARBA00022670"/>
    </source>
</evidence>
<name>A0A517SBG6_9PLAN</name>
<dbReference type="SMART" id="SM00028">
    <property type="entry name" value="TPR"/>
    <property type="match status" value="2"/>
</dbReference>
<protein>
    <recommendedName>
        <fullName evidence="8">Serine protease</fullName>
        <ecNumber evidence="8">3.4.21.-</ecNumber>
    </recommendedName>
</protein>
<feature type="active site" description="Charge relay system" evidence="7">
    <location>
        <position position="521"/>
    </location>
</feature>
<dbReference type="Pfam" id="PF14237">
    <property type="entry name" value="GYF_2"/>
    <property type="match status" value="1"/>
</dbReference>
<keyword evidence="10" id="KW-0812">Transmembrane</keyword>
<dbReference type="PANTHER" id="PTHR43019">
    <property type="entry name" value="SERINE ENDOPROTEASE DEGS"/>
    <property type="match status" value="1"/>
</dbReference>
<feature type="transmembrane region" description="Helical" evidence="10">
    <location>
        <begin position="79"/>
        <end position="99"/>
    </location>
</feature>
<dbReference type="Gene3D" id="1.25.40.10">
    <property type="entry name" value="Tetratricopeptide repeat domain"/>
    <property type="match status" value="1"/>
</dbReference>
<evidence type="ECO:0000313" key="12">
    <source>
        <dbReference type="EMBL" id="QDT53480.1"/>
    </source>
</evidence>
<keyword evidence="3 8" id="KW-0645">Protease</keyword>
<accession>A0A517SBG6</accession>
<evidence type="ECO:0000256" key="8">
    <source>
        <dbReference type="RuleBase" id="RU004296"/>
    </source>
</evidence>
<gene>
    <name evidence="12" type="primary">splB</name>
    <name evidence="12" type="ORF">Pan44_14970</name>
</gene>
<dbReference type="PANTHER" id="PTHR43019:SF23">
    <property type="entry name" value="PROTEASE DO-LIKE 5, CHLOROPLASTIC"/>
    <property type="match status" value="1"/>
</dbReference>
<reference evidence="12 13" key="1">
    <citation type="submission" date="2019-02" db="EMBL/GenBank/DDBJ databases">
        <title>Deep-cultivation of Planctomycetes and their phenomic and genomic characterization uncovers novel biology.</title>
        <authorList>
            <person name="Wiegand S."/>
            <person name="Jogler M."/>
            <person name="Boedeker C."/>
            <person name="Pinto D."/>
            <person name="Vollmers J."/>
            <person name="Rivas-Marin E."/>
            <person name="Kohn T."/>
            <person name="Peeters S.H."/>
            <person name="Heuer A."/>
            <person name="Rast P."/>
            <person name="Oberbeckmann S."/>
            <person name="Bunk B."/>
            <person name="Jeske O."/>
            <person name="Meyerdierks A."/>
            <person name="Storesund J.E."/>
            <person name="Kallscheuer N."/>
            <person name="Luecker S."/>
            <person name="Lage O.M."/>
            <person name="Pohl T."/>
            <person name="Merkel B.J."/>
            <person name="Hornburger P."/>
            <person name="Mueller R.-W."/>
            <person name="Bruemmer F."/>
            <person name="Labrenz M."/>
            <person name="Spormann A.M."/>
            <person name="Op den Camp H."/>
            <person name="Overmann J."/>
            <person name="Amann R."/>
            <person name="Jetten M.S.M."/>
            <person name="Mascher T."/>
            <person name="Medema M.H."/>
            <person name="Devos D.P."/>
            <person name="Kaster A.-K."/>
            <person name="Ovreas L."/>
            <person name="Rohde M."/>
            <person name="Galperin M.Y."/>
            <person name="Jogler C."/>
        </authorList>
    </citation>
    <scope>NUCLEOTIDE SEQUENCE [LARGE SCALE GENOMIC DNA]</scope>
    <source>
        <strain evidence="12 13">Pan44</strain>
    </source>
</reference>
<evidence type="ECO:0000313" key="13">
    <source>
        <dbReference type="Proteomes" id="UP000315700"/>
    </source>
</evidence>
<feature type="compositionally biased region" description="Low complexity" evidence="9">
    <location>
        <begin position="133"/>
        <end position="150"/>
    </location>
</feature>
<keyword evidence="10" id="KW-1133">Transmembrane helix</keyword>
<dbReference type="SUPFAM" id="SSF48452">
    <property type="entry name" value="TPR-like"/>
    <property type="match status" value="1"/>
</dbReference>
<dbReference type="EMBL" id="CP036271">
    <property type="protein sequence ID" value="QDT53480.1"/>
    <property type="molecule type" value="Genomic_DNA"/>
</dbReference>
<dbReference type="GO" id="GO:0008236">
    <property type="term" value="F:serine-type peptidase activity"/>
    <property type="evidence" value="ECO:0007669"/>
    <property type="project" value="UniProtKB-KW"/>
</dbReference>
<dbReference type="PRINTS" id="PR00839">
    <property type="entry name" value="V8PROTEASE"/>
</dbReference>
<dbReference type="KEGG" id="ccos:Pan44_14970"/>
<dbReference type="InterPro" id="IPR043504">
    <property type="entry name" value="Peptidase_S1_PA_chymotrypsin"/>
</dbReference>
<dbReference type="Proteomes" id="UP000315700">
    <property type="component" value="Chromosome"/>
</dbReference>
<dbReference type="Pfam" id="PF13365">
    <property type="entry name" value="Trypsin_2"/>
    <property type="match status" value="1"/>
</dbReference>
<feature type="active site" description="Charge relay system" evidence="7">
    <location>
        <position position="482"/>
    </location>
</feature>
<comment type="subcellular location">
    <subcellularLocation>
        <location evidence="1">Secreted</location>
    </subcellularLocation>
</comment>
<evidence type="ECO:0000256" key="10">
    <source>
        <dbReference type="SAM" id="Phobius"/>
    </source>
</evidence>
<dbReference type="InParanoid" id="A0A517SBG6"/>
<evidence type="ECO:0000259" key="11">
    <source>
        <dbReference type="Pfam" id="PF14237"/>
    </source>
</evidence>
<evidence type="ECO:0000256" key="7">
    <source>
        <dbReference type="PIRSR" id="PIRSR608256-1"/>
    </source>
</evidence>
<keyword evidence="5 8" id="KW-0378">Hydrolase</keyword>
<dbReference type="AlphaFoldDB" id="A0A517SBG6"/>
<dbReference type="Pfam" id="PF14559">
    <property type="entry name" value="TPR_19"/>
    <property type="match status" value="1"/>
</dbReference>
<evidence type="ECO:0000256" key="5">
    <source>
        <dbReference type="ARBA" id="ARBA00022801"/>
    </source>
</evidence>
<feature type="active site" description="Charge relay system" evidence="7">
    <location>
        <position position="589"/>
    </location>
</feature>
<dbReference type="InterPro" id="IPR025640">
    <property type="entry name" value="GYF_2"/>
</dbReference>
<comment type="similarity">
    <text evidence="2 8">Belongs to the peptidase S1B family.</text>
</comment>